<evidence type="ECO:0000256" key="4">
    <source>
        <dbReference type="ARBA" id="ARBA00023316"/>
    </source>
</evidence>
<dbReference type="GO" id="GO:0008745">
    <property type="term" value="F:N-acetylmuramoyl-L-alanine amidase activity"/>
    <property type="evidence" value="ECO:0007669"/>
    <property type="project" value="UniProtKB-EC"/>
</dbReference>
<dbReference type="EC" id="3.5.1.28" evidence="2"/>
<protein>
    <recommendedName>
        <fullName evidence="2">N-acetylmuramoyl-L-alanine amidase</fullName>
        <ecNumber evidence="2">3.5.1.28</ecNumber>
    </recommendedName>
</protein>
<gene>
    <name evidence="6" type="ORF">PRVXT_001564</name>
</gene>
<dbReference type="Gene3D" id="3.40.80.10">
    <property type="entry name" value="Peptidoglycan recognition protein-like"/>
    <property type="match status" value="1"/>
</dbReference>
<dbReference type="RefSeq" id="WP_350342336.1">
    <property type="nucleotide sequence ID" value="NZ_CP158367.1"/>
</dbReference>
<feature type="domain" description="SPOR" evidence="5">
    <location>
        <begin position="296"/>
        <end position="334"/>
    </location>
</feature>
<proteinExistence type="predicted"/>
<dbReference type="PANTHER" id="PTHR30417">
    <property type="entry name" value="N-ACETYLMURAMOYL-L-ALANINE AMIDASE AMID"/>
    <property type="match status" value="1"/>
</dbReference>
<dbReference type="AlphaFoldDB" id="A0AAU7VI41"/>
<dbReference type="GO" id="GO:0009253">
    <property type="term" value="P:peptidoglycan catabolic process"/>
    <property type="evidence" value="ECO:0007669"/>
    <property type="project" value="InterPro"/>
</dbReference>
<evidence type="ECO:0000256" key="1">
    <source>
        <dbReference type="ARBA" id="ARBA00001561"/>
    </source>
</evidence>
<dbReference type="PROSITE" id="PS51724">
    <property type="entry name" value="SPOR"/>
    <property type="match status" value="1"/>
</dbReference>
<evidence type="ECO:0000256" key="3">
    <source>
        <dbReference type="ARBA" id="ARBA00022801"/>
    </source>
</evidence>
<dbReference type="GO" id="GO:0071555">
    <property type="term" value="P:cell wall organization"/>
    <property type="evidence" value="ECO:0007669"/>
    <property type="project" value="UniProtKB-KW"/>
</dbReference>
<dbReference type="SMART" id="SM00644">
    <property type="entry name" value="Ami_2"/>
    <property type="match status" value="1"/>
</dbReference>
<keyword evidence="4" id="KW-0961">Cell wall biogenesis/degradation</keyword>
<dbReference type="GO" id="GO:0009254">
    <property type="term" value="P:peptidoglycan turnover"/>
    <property type="evidence" value="ECO:0007669"/>
    <property type="project" value="TreeGrafter"/>
</dbReference>
<dbReference type="InterPro" id="IPR036505">
    <property type="entry name" value="Amidase/PGRP_sf"/>
</dbReference>
<reference evidence="6" key="1">
    <citation type="journal article" date="2013" name="Extremophiles">
        <title>Proteinivorax tanatarense gen. nov., sp. nov., an anaerobic, haloalkaliphilic, proteolytic bacterium isolated from a decaying algal bloom, and proposal of Proteinivoraceae fam. nov.</title>
        <authorList>
            <person name="Kevbrin V."/>
            <person name="Boltyanskaya Y."/>
            <person name="Zhilina T."/>
            <person name="Kolganova T."/>
            <person name="Lavrentjeva E."/>
            <person name="Kuznetsov B."/>
        </authorList>
    </citation>
    <scope>NUCLEOTIDE SEQUENCE</scope>
    <source>
        <strain evidence="6">Z-910T</strain>
    </source>
</reference>
<sequence>MGVTTNLKQLTRRYMKNNDCYKAGRKIKPKGIMVHSTATPGVMAASWFSRWNRSYKKGEINRQVCIHAFLDDKEVWQYLPWDHRGWHAGGAANNTHIGFEICEPAGFSYSGATMVGYDVQKHEEYFRKAWKNAVELCVMLCLKYDLTEKDIIGHSEGHQKGIASNHADVGHWLPKHGESMDTFRLAVKEALQKEGGDNLQPVAIKVGDVVKIKESTSRYYPGGPRIPNWVKDTYHKVTQIKSGGNLVIRGGKSCVLLGKKVDKNSKEESKGIMTWADIDGLTNLSARPKEDKASKGSGKKLYRVQAGAFSKKENADKLLKRLKSAGFDAYIRRD</sequence>
<evidence type="ECO:0000313" key="6">
    <source>
        <dbReference type="EMBL" id="XBX73574.1"/>
    </source>
</evidence>
<accession>A0AAU7VI41</accession>
<evidence type="ECO:0000259" key="5">
    <source>
        <dbReference type="PROSITE" id="PS51724"/>
    </source>
</evidence>
<dbReference type="Pfam" id="PF01510">
    <property type="entry name" value="Amidase_2"/>
    <property type="match status" value="1"/>
</dbReference>
<reference evidence="6" key="2">
    <citation type="submission" date="2024-06" db="EMBL/GenBank/DDBJ databases">
        <authorList>
            <person name="Petrova K.O."/>
            <person name="Toshchakov S.V."/>
            <person name="Boltjanskaja Y.V."/>
            <person name="Kevbrin V."/>
        </authorList>
    </citation>
    <scope>NUCLEOTIDE SEQUENCE</scope>
    <source>
        <strain evidence="6">Z-910T</strain>
    </source>
</reference>
<dbReference type="InterPro" id="IPR002502">
    <property type="entry name" value="Amidase_domain"/>
</dbReference>
<dbReference type="InterPro" id="IPR007730">
    <property type="entry name" value="SPOR-like_dom"/>
</dbReference>
<dbReference type="InterPro" id="IPR051206">
    <property type="entry name" value="NAMLAA_amidase_2"/>
</dbReference>
<dbReference type="EMBL" id="CP158367">
    <property type="protein sequence ID" value="XBX73574.1"/>
    <property type="molecule type" value="Genomic_DNA"/>
</dbReference>
<dbReference type="PANTHER" id="PTHR30417:SF1">
    <property type="entry name" value="N-ACETYLMURAMOYL-L-ALANINE AMIDASE AMID"/>
    <property type="match status" value="1"/>
</dbReference>
<dbReference type="CDD" id="cd06583">
    <property type="entry name" value="PGRP"/>
    <property type="match status" value="1"/>
</dbReference>
<organism evidence="6">
    <name type="scientific">Proteinivorax tanatarense</name>
    <dbReference type="NCBI Taxonomy" id="1260629"/>
    <lineage>
        <taxon>Bacteria</taxon>
        <taxon>Bacillati</taxon>
        <taxon>Bacillota</taxon>
        <taxon>Clostridia</taxon>
        <taxon>Eubacteriales</taxon>
        <taxon>Proteinivoracaceae</taxon>
        <taxon>Proteinivorax</taxon>
    </lineage>
</organism>
<name>A0AAU7VI41_9FIRM</name>
<keyword evidence="3 6" id="KW-0378">Hydrolase</keyword>
<dbReference type="Pfam" id="PF05036">
    <property type="entry name" value="SPOR"/>
    <property type="match status" value="1"/>
</dbReference>
<dbReference type="SUPFAM" id="SSF110997">
    <property type="entry name" value="Sporulation related repeat"/>
    <property type="match status" value="1"/>
</dbReference>
<evidence type="ECO:0000256" key="2">
    <source>
        <dbReference type="ARBA" id="ARBA00011901"/>
    </source>
</evidence>
<dbReference type="SUPFAM" id="SSF55846">
    <property type="entry name" value="N-acetylmuramoyl-L-alanine amidase-like"/>
    <property type="match status" value="1"/>
</dbReference>
<dbReference type="GO" id="GO:0042834">
    <property type="term" value="F:peptidoglycan binding"/>
    <property type="evidence" value="ECO:0007669"/>
    <property type="project" value="InterPro"/>
</dbReference>
<dbReference type="InterPro" id="IPR036680">
    <property type="entry name" value="SPOR-like_sf"/>
</dbReference>
<dbReference type="Gene3D" id="3.30.70.1070">
    <property type="entry name" value="Sporulation related repeat"/>
    <property type="match status" value="1"/>
</dbReference>
<comment type="catalytic activity">
    <reaction evidence="1">
        <text>Hydrolyzes the link between N-acetylmuramoyl residues and L-amino acid residues in certain cell-wall glycopeptides.</text>
        <dbReference type="EC" id="3.5.1.28"/>
    </reaction>
</comment>